<dbReference type="EMBL" id="GL983168">
    <property type="protein sequence ID" value="EGR34264.1"/>
    <property type="molecule type" value="Genomic_DNA"/>
</dbReference>
<dbReference type="GeneID" id="14910456"/>
<protein>
    <submittedName>
        <fullName evidence="1">Uncharacterized protein</fullName>
    </submittedName>
</protein>
<evidence type="ECO:0000313" key="2">
    <source>
        <dbReference type="Proteomes" id="UP000008983"/>
    </source>
</evidence>
<organism evidence="1 2">
    <name type="scientific">Ichthyophthirius multifiliis</name>
    <name type="common">White spot disease agent</name>
    <name type="synonym">Ich</name>
    <dbReference type="NCBI Taxonomy" id="5932"/>
    <lineage>
        <taxon>Eukaryota</taxon>
        <taxon>Sar</taxon>
        <taxon>Alveolata</taxon>
        <taxon>Ciliophora</taxon>
        <taxon>Intramacronucleata</taxon>
        <taxon>Oligohymenophorea</taxon>
        <taxon>Hymenostomatida</taxon>
        <taxon>Ophryoglenina</taxon>
        <taxon>Ichthyophthirius</taxon>
    </lineage>
</organism>
<dbReference type="RefSeq" id="XP_004039568.1">
    <property type="nucleotide sequence ID" value="XM_004039520.1"/>
</dbReference>
<gene>
    <name evidence="1" type="ORF">IMG5_018600</name>
</gene>
<dbReference type="InParanoid" id="G0QKI9"/>
<proteinExistence type="predicted"/>
<dbReference type="AlphaFoldDB" id="G0QKI9"/>
<dbReference type="Proteomes" id="UP000008983">
    <property type="component" value="Unassembled WGS sequence"/>
</dbReference>
<keyword evidence="2" id="KW-1185">Reference proteome</keyword>
<feature type="non-terminal residue" evidence="1">
    <location>
        <position position="135"/>
    </location>
</feature>
<evidence type="ECO:0000313" key="1">
    <source>
        <dbReference type="EMBL" id="EGR34264.1"/>
    </source>
</evidence>
<sequence length="135" mass="16132">MFYTRSISPMPIMNNRPIFNNQFNHLQRHRSQYQNSNSTDNLRKSENRLSNSIVFKQNNSRVLSQNSLNYSLNIRNSDYYVHQKYLNNKSLNSYNQNLKIPNTFLQQVPQNFALNNQKLNQAIERSEKIIYDINQ</sequence>
<reference evidence="1 2" key="1">
    <citation type="submission" date="2011-07" db="EMBL/GenBank/DDBJ databases">
        <authorList>
            <person name="Coyne R."/>
            <person name="Brami D."/>
            <person name="Johnson J."/>
            <person name="Hostetler J."/>
            <person name="Hannick L."/>
            <person name="Clark T."/>
            <person name="Cassidy-Hanley D."/>
            <person name="Inman J."/>
        </authorList>
    </citation>
    <scope>NUCLEOTIDE SEQUENCE [LARGE SCALE GENOMIC DNA]</scope>
    <source>
        <strain evidence="1 2">G5</strain>
    </source>
</reference>
<name>G0QKI9_ICHMU</name>
<accession>G0QKI9</accession>